<dbReference type="Pfam" id="PF13673">
    <property type="entry name" value="Acetyltransf_10"/>
    <property type="match status" value="1"/>
</dbReference>
<dbReference type="InterPro" id="IPR016181">
    <property type="entry name" value="Acyl_CoA_acyltransferase"/>
</dbReference>
<keyword evidence="2" id="KW-0012">Acyltransferase</keyword>
<protein>
    <submittedName>
        <fullName evidence="4">GNAT family N-acetyltransferase</fullName>
    </submittedName>
</protein>
<dbReference type="AlphaFoldDB" id="A0A4U1BKC5"/>
<dbReference type="Gene3D" id="3.40.630.30">
    <property type="match status" value="1"/>
</dbReference>
<dbReference type="PANTHER" id="PTHR43800:SF1">
    <property type="entry name" value="PEPTIDYL-LYSINE N-ACETYLTRANSFERASE YJAB"/>
    <property type="match status" value="1"/>
</dbReference>
<dbReference type="Proteomes" id="UP000305675">
    <property type="component" value="Unassembled WGS sequence"/>
</dbReference>
<dbReference type="RefSeq" id="WP_136864745.1">
    <property type="nucleotide sequence ID" value="NZ_SWCJ01000018.1"/>
</dbReference>
<reference evidence="4 5" key="1">
    <citation type="submission" date="2019-04" db="EMBL/GenBank/DDBJ databases">
        <authorList>
            <person name="Hwang J.C."/>
        </authorList>
    </citation>
    <scope>NUCLEOTIDE SEQUENCE [LARGE SCALE GENOMIC DNA]</scope>
    <source>
        <strain evidence="4 5">IMCC35002</strain>
    </source>
</reference>
<evidence type="ECO:0000256" key="1">
    <source>
        <dbReference type="ARBA" id="ARBA00022679"/>
    </source>
</evidence>
<keyword evidence="5" id="KW-1185">Reference proteome</keyword>
<keyword evidence="1 4" id="KW-0808">Transferase</keyword>
<dbReference type="OrthoDB" id="9789605at2"/>
<accession>A0A4U1BKC5</accession>
<gene>
    <name evidence="4" type="ORF">FCL42_17590</name>
</gene>
<dbReference type="SUPFAM" id="SSF55729">
    <property type="entry name" value="Acyl-CoA N-acyltransferases (Nat)"/>
    <property type="match status" value="1"/>
</dbReference>
<dbReference type="PANTHER" id="PTHR43800">
    <property type="entry name" value="PEPTIDYL-LYSINE N-ACETYLTRANSFERASE YJAB"/>
    <property type="match status" value="1"/>
</dbReference>
<comment type="caution">
    <text evidence="4">The sequence shown here is derived from an EMBL/GenBank/DDBJ whole genome shotgun (WGS) entry which is preliminary data.</text>
</comment>
<name>A0A4U1BKC5_9GAMM</name>
<evidence type="ECO:0000313" key="4">
    <source>
        <dbReference type="EMBL" id="TKB51656.1"/>
    </source>
</evidence>
<feature type="domain" description="N-acetyltransferase" evidence="3">
    <location>
        <begin position="1"/>
        <end position="137"/>
    </location>
</feature>
<organism evidence="4 5">
    <name type="scientific">Ferrimonas aestuarii</name>
    <dbReference type="NCBI Taxonomy" id="2569539"/>
    <lineage>
        <taxon>Bacteria</taxon>
        <taxon>Pseudomonadati</taxon>
        <taxon>Pseudomonadota</taxon>
        <taxon>Gammaproteobacteria</taxon>
        <taxon>Alteromonadales</taxon>
        <taxon>Ferrimonadaceae</taxon>
        <taxon>Ferrimonas</taxon>
    </lineage>
</organism>
<dbReference type="InterPro" id="IPR000182">
    <property type="entry name" value="GNAT_dom"/>
</dbReference>
<proteinExistence type="predicted"/>
<dbReference type="PROSITE" id="PS51186">
    <property type="entry name" value="GNAT"/>
    <property type="match status" value="1"/>
</dbReference>
<dbReference type="GO" id="GO:0016747">
    <property type="term" value="F:acyltransferase activity, transferring groups other than amino-acyl groups"/>
    <property type="evidence" value="ECO:0007669"/>
    <property type="project" value="InterPro"/>
</dbReference>
<sequence>MVVENVLPENYAEMLNVWENSVRATHSFITEEDIEFFKPIIIEQAFPAVALRCVKSASGSILGFVGTHDAKIEMLFILNEARGKGIGKVLLQYAMEHLGATKVDVNEQNPQAVGFYQHMGFKVVARSPLDDMGKPFPILHMTL</sequence>
<evidence type="ECO:0000259" key="3">
    <source>
        <dbReference type="PROSITE" id="PS51186"/>
    </source>
</evidence>
<dbReference type="EMBL" id="SWCJ01000018">
    <property type="protein sequence ID" value="TKB51656.1"/>
    <property type="molecule type" value="Genomic_DNA"/>
</dbReference>
<evidence type="ECO:0000256" key="2">
    <source>
        <dbReference type="ARBA" id="ARBA00023315"/>
    </source>
</evidence>
<dbReference type="CDD" id="cd04301">
    <property type="entry name" value="NAT_SF"/>
    <property type="match status" value="1"/>
</dbReference>
<evidence type="ECO:0000313" key="5">
    <source>
        <dbReference type="Proteomes" id="UP000305675"/>
    </source>
</evidence>